<dbReference type="Gene3D" id="3.30.950.30">
    <property type="entry name" value="Schlafen, AAA domain"/>
    <property type="match status" value="1"/>
</dbReference>
<dbReference type="EMBL" id="CP060025">
    <property type="protein sequence ID" value="QNG76507.1"/>
    <property type="molecule type" value="Genomic_DNA"/>
</dbReference>
<gene>
    <name evidence="2" type="ORF">GPNADHDJ_00683</name>
</gene>
<protein>
    <recommendedName>
        <fullName evidence="1">Schlafen AlbA-2 domain-containing protein</fullName>
    </recommendedName>
</protein>
<accession>A0AAX1IB51</accession>
<name>A0AAX1IB51_STEMA</name>
<proteinExistence type="predicted"/>
<dbReference type="Proteomes" id="UP000515598">
    <property type="component" value="Chromosome"/>
</dbReference>
<dbReference type="Pfam" id="PF04326">
    <property type="entry name" value="SLFN_AlbA_2"/>
    <property type="match status" value="1"/>
</dbReference>
<dbReference type="InterPro" id="IPR038475">
    <property type="entry name" value="RecG_C_sf"/>
</dbReference>
<organism evidence="2 3">
    <name type="scientific">Stenotrophomonas maltophilia</name>
    <name type="common">Pseudomonas maltophilia</name>
    <name type="synonym">Xanthomonas maltophilia</name>
    <dbReference type="NCBI Taxonomy" id="40324"/>
    <lineage>
        <taxon>Bacteria</taxon>
        <taxon>Pseudomonadati</taxon>
        <taxon>Pseudomonadota</taxon>
        <taxon>Gammaproteobacteria</taxon>
        <taxon>Lysobacterales</taxon>
        <taxon>Lysobacteraceae</taxon>
        <taxon>Stenotrophomonas</taxon>
        <taxon>Stenotrophomonas maltophilia group</taxon>
    </lineage>
</organism>
<dbReference type="InterPro" id="IPR007421">
    <property type="entry name" value="Schlafen_AlbA_2_dom"/>
</dbReference>
<dbReference type="RefSeq" id="WP_154350319.1">
    <property type="nucleotide sequence ID" value="NZ_CP040433.1"/>
</dbReference>
<dbReference type="Gene3D" id="3.30.565.60">
    <property type="match status" value="1"/>
</dbReference>
<dbReference type="PANTHER" id="PTHR30595">
    <property type="entry name" value="GLPR-RELATED TRANSCRIPTIONAL REPRESSOR"/>
    <property type="match status" value="1"/>
</dbReference>
<dbReference type="InterPro" id="IPR038461">
    <property type="entry name" value="Schlafen_AlbA_2_dom_sf"/>
</dbReference>
<evidence type="ECO:0000259" key="1">
    <source>
        <dbReference type="Pfam" id="PF04326"/>
    </source>
</evidence>
<dbReference type="AlphaFoldDB" id="A0AAX1IB51"/>
<evidence type="ECO:0000313" key="2">
    <source>
        <dbReference type="EMBL" id="QNG76507.1"/>
    </source>
</evidence>
<dbReference type="Pfam" id="PF13749">
    <property type="entry name" value="HATPase_c_4"/>
    <property type="match status" value="1"/>
</dbReference>
<evidence type="ECO:0000313" key="3">
    <source>
        <dbReference type="Proteomes" id="UP000515598"/>
    </source>
</evidence>
<feature type="domain" description="Schlafen AlbA-2" evidence="1">
    <location>
        <begin position="16"/>
        <end position="130"/>
    </location>
</feature>
<sequence>MPFSDEQLVLLMEGLESSRVERKRSWSGDVSDKARQAICAFANDLSGSGEDGVIFIGVEDDGTPSGLAITDELLLTISHIKTDGRILPPPTLTVESRSLRGVSVAVVTVKPSDSPPVRYDGRVWVRVGPRRALASAQDERVLSEKRRFNDRAFDARPLYDAGLGDLNRVQFEGDFLPQAFAPDILDANGRSYEARLASLGFVSSVDEPLPTLTGILVLGKSPRTFVPGAYIQFLRINGTAWGDPVIDERDIDGSLDQMLRALDEKIRAHLAVSVNFTTGSSQEVREAAYPISAIQQVARNAVMHRNYEGSNAPIRVYWFNDRIEVHSPGGPYGMVNAENFGRPGVTDYRNPHLASALRTMGFVQRFGFGLAETKRSMESNGNPPPEFIVEQSVILVTLRARQ</sequence>
<dbReference type="PANTHER" id="PTHR30595:SF6">
    <property type="entry name" value="SCHLAFEN ALBA-2 DOMAIN-CONTAINING PROTEIN"/>
    <property type="match status" value="1"/>
</dbReference>
<reference evidence="2 3" key="1">
    <citation type="submission" date="2020-08" db="EMBL/GenBank/DDBJ databases">
        <title>Phenotypic and transcriptomic analysis of seven clinical Stenotrophomonas maltophilia isolates identify a small set of shared and commonly regulated genes involved in biofilm lifestyle.</title>
        <authorList>
            <person name="Alio I."/>
            <person name="Gudzuhn M."/>
            <person name="Streit W."/>
        </authorList>
    </citation>
    <scope>NUCLEOTIDE SEQUENCE [LARGE SCALE GENOMIC DNA]</scope>
    <source>
        <strain evidence="2 3">UHH_SKK55</strain>
    </source>
</reference>